<gene>
    <name evidence="2" type="ORF">ACFO3U_00255</name>
</gene>
<reference evidence="3" key="1">
    <citation type="journal article" date="2019" name="Int. J. Syst. Evol. Microbiol.">
        <title>The Global Catalogue of Microorganisms (GCM) 10K type strain sequencing project: providing services to taxonomists for standard genome sequencing and annotation.</title>
        <authorList>
            <consortium name="The Broad Institute Genomics Platform"/>
            <consortium name="The Broad Institute Genome Sequencing Center for Infectious Disease"/>
            <person name="Wu L."/>
            <person name="Ma J."/>
        </authorList>
    </citation>
    <scope>NUCLEOTIDE SEQUENCE [LARGE SCALE GENOMIC DNA]</scope>
    <source>
        <strain evidence="3">CCUG 50349</strain>
    </source>
</reference>
<evidence type="ECO:0000313" key="3">
    <source>
        <dbReference type="Proteomes" id="UP001595885"/>
    </source>
</evidence>
<dbReference type="InterPro" id="IPR008969">
    <property type="entry name" value="CarboxyPept-like_regulatory"/>
</dbReference>
<sequence>MKEKRLLSLLIFLTTFSFSAQVKGVVLDSISGKPIPYVNIWVDNENIGTTSEENGTFSLDINEEKNIIFSALGYETKILKSTEIEKVNLYPKVYEMPQVVIEIPKLTNELEVGDSKKMNHTHFSGDKPWIYAKLFYFDENYSETPFLKKIHFYSDSKIKNAKIKIRVFEINDSLPDFDLLNEDIIVTVKKGMRKNTVDISKYNIEFPRKGLLIGLEWLIIDENKREYIYKDKENKIKKAITYEPSLVVNYSETENTFRFSGGKWSRSKKYKLDNDKAWDNKILAPAINITLTN</sequence>
<comment type="caution">
    <text evidence="2">The sequence shown here is derived from an EMBL/GenBank/DDBJ whole genome shotgun (WGS) entry which is preliminary data.</text>
</comment>
<organism evidence="2 3">
    <name type="scientific">Flavobacterium ponti</name>
    <dbReference type="NCBI Taxonomy" id="665133"/>
    <lineage>
        <taxon>Bacteria</taxon>
        <taxon>Pseudomonadati</taxon>
        <taxon>Bacteroidota</taxon>
        <taxon>Flavobacteriia</taxon>
        <taxon>Flavobacteriales</taxon>
        <taxon>Flavobacteriaceae</taxon>
        <taxon>Flavobacterium</taxon>
    </lineage>
</organism>
<dbReference type="RefSeq" id="WP_379737311.1">
    <property type="nucleotide sequence ID" value="NZ_JBHSGW010000001.1"/>
</dbReference>
<evidence type="ECO:0000313" key="2">
    <source>
        <dbReference type="EMBL" id="MFC4738415.1"/>
    </source>
</evidence>
<accession>A0ABV9P0E8</accession>
<protein>
    <submittedName>
        <fullName evidence="2">Carboxypeptidase-like regulatory domain-containing protein</fullName>
    </submittedName>
</protein>
<dbReference type="Gene3D" id="2.60.40.1120">
    <property type="entry name" value="Carboxypeptidase-like, regulatory domain"/>
    <property type="match status" value="1"/>
</dbReference>
<feature type="chain" id="PRO_5045770709" evidence="1">
    <location>
        <begin position="21"/>
        <end position="293"/>
    </location>
</feature>
<dbReference type="Proteomes" id="UP001595885">
    <property type="component" value="Unassembled WGS sequence"/>
</dbReference>
<evidence type="ECO:0000256" key="1">
    <source>
        <dbReference type="SAM" id="SignalP"/>
    </source>
</evidence>
<keyword evidence="3" id="KW-1185">Reference proteome</keyword>
<dbReference type="EMBL" id="JBHSGW010000001">
    <property type="protein sequence ID" value="MFC4738415.1"/>
    <property type="molecule type" value="Genomic_DNA"/>
</dbReference>
<dbReference type="Pfam" id="PF13715">
    <property type="entry name" value="CarbopepD_reg_2"/>
    <property type="match status" value="1"/>
</dbReference>
<dbReference type="SUPFAM" id="SSF49464">
    <property type="entry name" value="Carboxypeptidase regulatory domain-like"/>
    <property type="match status" value="1"/>
</dbReference>
<keyword evidence="1" id="KW-0732">Signal</keyword>
<proteinExistence type="predicted"/>
<name>A0ABV9P0E8_9FLAO</name>
<feature type="signal peptide" evidence="1">
    <location>
        <begin position="1"/>
        <end position="20"/>
    </location>
</feature>